<evidence type="ECO:0000256" key="1">
    <source>
        <dbReference type="SAM" id="MobiDB-lite"/>
    </source>
</evidence>
<keyword evidence="3" id="KW-1185">Reference proteome</keyword>
<proteinExistence type="predicted"/>
<dbReference type="AlphaFoldDB" id="A0AAE0FY34"/>
<organism evidence="2 3">
    <name type="scientific">Cymbomonas tetramitiformis</name>
    <dbReference type="NCBI Taxonomy" id="36881"/>
    <lineage>
        <taxon>Eukaryota</taxon>
        <taxon>Viridiplantae</taxon>
        <taxon>Chlorophyta</taxon>
        <taxon>Pyramimonadophyceae</taxon>
        <taxon>Pyramimonadales</taxon>
        <taxon>Pyramimonadaceae</taxon>
        <taxon>Cymbomonas</taxon>
    </lineage>
</organism>
<protein>
    <submittedName>
        <fullName evidence="2">Uncharacterized protein</fullName>
    </submittedName>
</protein>
<gene>
    <name evidence="2" type="ORF">CYMTET_24015</name>
</gene>
<dbReference type="EMBL" id="LGRX02012416">
    <property type="protein sequence ID" value="KAK3267426.1"/>
    <property type="molecule type" value="Genomic_DNA"/>
</dbReference>
<feature type="non-terminal residue" evidence="2">
    <location>
        <position position="1054"/>
    </location>
</feature>
<sequence length="1054" mass="114773">MAPGKGKKRFWQGITSAQKIARICAKGDGSDAKSIKEFQLTESWDNVKTVLNAAFGQDNAAIAAGEVQAAAKGFAINSENFDQFGGKDGNDTLLQDIQSEDDWRQLTQNFPDLDQFAILALKNLLKLLSSNLLAEQVLGAQALYAYITEPWLRNHFDREALGLVVMNMQERPGERVEVIHWLGCALRFLSKVKKYGLEMPYTYMKMMIDLNILGSTSHVLRALVEVGRDEPMLTEAITTNVSLCTDIFACLKEVRNQKEGPKIDGGQKEGAKSDGRQEFAAVPGGRMDAMRRRHAPSYDPLDWDVLVDIIVAMGAKPKDSDSAYEKQYKVADVTVQCLISYILLKDANQQGFGEGEALSRLLDLGKLGGLNMQTQQGVAAIVSLFCKDQGHRMLLYTAISNCSSTALGEWINTLEKVLPDLKVGMEKMSSTLYPATKEEAAMVKQLEEHVDSSAILVWGFLTALAEGFNASPSQLGTYIIPKDIAKRLAGIVQFVEGISGCHALAAAFAAMGSSVKGARIALSLDPAKIAYEIPVRLRASLKVPTRGMGVDVAVMASYSQHAGVRLPSTRTCIRVPVRRETAKLRTSGVAEATAVPGQPFCTGGSRTFGMQECGLAMLALLMSHQLERARDSGESLESFMLSGQFRKQMLQEGVWPELVEVDVHQNPAGEAVVAVAAMFLCAQLSVEEVDHAEGENAARANAQRPHAAGGQHRERGESRAGVGVDSDGGISLADKDALVKRIGMLLTSQHVVARCCSAAALWSICRNPTLRVLARSQCGQLMKSLQIAGDTTNENYVPQASTGDQFCRESEVLEWVLGALYLLTEEDGVIKQIALVQGARGGAGIPSVQAALGKDDQQQERAGMPHGVETLVHIVRSGRGGRTESTERCRQLAVMLLWMIAHEQPAAVAQLISMNFHSSCALIAKDNTSPNRLRELCSRAYIFLEFGGDGSQPHLLKITKNKLRSTCDFLKIMLDCKAIGTGGLECMERLAMRAFGVLSMRSEFRPLLLENDAVLIVGEFLMQQPTADSHFLELEAYATAIMTLYNIILHPDCQ</sequence>
<comment type="caution">
    <text evidence="2">The sequence shown here is derived from an EMBL/GenBank/DDBJ whole genome shotgun (WGS) entry which is preliminary data.</text>
</comment>
<feature type="compositionally biased region" description="Low complexity" evidence="1">
    <location>
        <begin position="697"/>
        <end position="708"/>
    </location>
</feature>
<dbReference type="InterPro" id="IPR016024">
    <property type="entry name" value="ARM-type_fold"/>
</dbReference>
<dbReference type="Gene3D" id="1.25.10.10">
    <property type="entry name" value="Leucine-rich Repeat Variant"/>
    <property type="match status" value="1"/>
</dbReference>
<feature type="region of interest" description="Disordered" evidence="1">
    <location>
        <begin position="695"/>
        <end position="725"/>
    </location>
</feature>
<evidence type="ECO:0000313" key="3">
    <source>
        <dbReference type="Proteomes" id="UP001190700"/>
    </source>
</evidence>
<dbReference type="Proteomes" id="UP001190700">
    <property type="component" value="Unassembled WGS sequence"/>
</dbReference>
<reference evidence="2 3" key="1">
    <citation type="journal article" date="2015" name="Genome Biol. Evol.">
        <title>Comparative Genomics of a Bacterivorous Green Alga Reveals Evolutionary Causalities and Consequences of Phago-Mixotrophic Mode of Nutrition.</title>
        <authorList>
            <person name="Burns J.A."/>
            <person name="Paasch A."/>
            <person name="Narechania A."/>
            <person name="Kim E."/>
        </authorList>
    </citation>
    <scope>NUCLEOTIDE SEQUENCE [LARGE SCALE GENOMIC DNA]</scope>
    <source>
        <strain evidence="2 3">PLY_AMNH</strain>
    </source>
</reference>
<name>A0AAE0FY34_9CHLO</name>
<dbReference type="InterPro" id="IPR011989">
    <property type="entry name" value="ARM-like"/>
</dbReference>
<evidence type="ECO:0000313" key="2">
    <source>
        <dbReference type="EMBL" id="KAK3267426.1"/>
    </source>
</evidence>
<dbReference type="SUPFAM" id="SSF48371">
    <property type="entry name" value="ARM repeat"/>
    <property type="match status" value="1"/>
</dbReference>
<accession>A0AAE0FY34</accession>